<keyword evidence="7" id="KW-0934">Plastid</keyword>
<proteinExistence type="inferred from homology"/>
<dbReference type="PANTHER" id="PTHR36083:SF1">
    <property type="entry name" value="LARGE RIBOSOMAL SUBUNIT PROTEIN BL32C"/>
    <property type="match status" value="1"/>
</dbReference>
<dbReference type="EMBL" id="HE605038">
    <property type="protein sequence ID" value="CCE26524.1"/>
    <property type="molecule type" value="Genomic_DNA"/>
</dbReference>
<dbReference type="GO" id="GO:0006412">
    <property type="term" value="P:translation"/>
    <property type="evidence" value="ECO:0007669"/>
    <property type="project" value="InterPro"/>
</dbReference>
<evidence type="ECO:0000256" key="6">
    <source>
        <dbReference type="SAM" id="MobiDB-lite"/>
    </source>
</evidence>
<organism evidence="7">
    <name type="scientific">Eutreptiella gymnastica</name>
    <dbReference type="NCBI Taxonomy" id="73025"/>
    <lineage>
        <taxon>Eukaryota</taxon>
        <taxon>Discoba</taxon>
        <taxon>Euglenozoa</taxon>
        <taxon>Euglenida</taxon>
        <taxon>Spirocuta</taxon>
        <taxon>Euglenophyceae</taxon>
        <taxon>Eutreptiales</taxon>
        <taxon>Eutreptiaceae</taxon>
        <taxon>Eutreptiella</taxon>
    </lineage>
</organism>
<dbReference type="SUPFAM" id="SSF57829">
    <property type="entry name" value="Zn-binding ribosomal proteins"/>
    <property type="match status" value="1"/>
</dbReference>
<feature type="compositionally biased region" description="Basic residues" evidence="6">
    <location>
        <begin position="1"/>
        <end position="24"/>
    </location>
</feature>
<keyword evidence="2 7" id="KW-0689">Ribosomal protein</keyword>
<dbReference type="Pfam" id="PF01783">
    <property type="entry name" value="Ribosomal_L32p"/>
    <property type="match status" value="1"/>
</dbReference>
<dbReference type="GO" id="GO:0003735">
    <property type="term" value="F:structural constituent of ribosome"/>
    <property type="evidence" value="ECO:0007669"/>
    <property type="project" value="InterPro"/>
</dbReference>
<dbReference type="GO" id="GO:0015934">
    <property type="term" value="C:large ribosomal subunit"/>
    <property type="evidence" value="ECO:0007669"/>
    <property type="project" value="InterPro"/>
</dbReference>
<dbReference type="AlphaFoldDB" id="I0J3Q1"/>
<evidence type="ECO:0000256" key="4">
    <source>
        <dbReference type="ARBA" id="ARBA00035280"/>
    </source>
</evidence>
<keyword evidence="3" id="KW-0687">Ribonucleoprotein</keyword>
<dbReference type="InterPro" id="IPR044958">
    <property type="entry name" value="Ribosomal_bL32_plant/cyanobact"/>
</dbReference>
<gene>
    <name evidence="7" type="primary">rpl32</name>
</gene>
<reference evidence="7" key="1">
    <citation type="journal article" date="2012" name="PLoS ONE">
        <title>The plastid genome of eutreptiella provides a window into the process of secondary endosymbiosis of plastid in euglenids.</title>
        <authorList>
            <person name="Hrda S."/>
            <person name="Fousek J."/>
            <person name="Szabova J."/>
            <person name="Hampl V."/>
            <person name="Vlcek C."/>
        </authorList>
    </citation>
    <scope>NUCLEOTIDE SEQUENCE</scope>
    <source>
        <strain evidence="7">K-0333</strain>
    </source>
</reference>
<evidence type="ECO:0000256" key="2">
    <source>
        <dbReference type="ARBA" id="ARBA00022980"/>
    </source>
</evidence>
<dbReference type="InterPro" id="IPR002677">
    <property type="entry name" value="Ribosomal_bL32"/>
</dbReference>
<evidence type="ECO:0000313" key="7">
    <source>
        <dbReference type="EMBL" id="CCE26524.1"/>
    </source>
</evidence>
<protein>
    <recommendedName>
        <fullName evidence="4">Large ribosomal subunit protein bL32c</fullName>
    </recommendedName>
    <alternativeName>
        <fullName evidence="5">50S ribosomal protein L32, chloroplastic</fullName>
    </alternativeName>
</protein>
<dbReference type="InterPro" id="IPR011332">
    <property type="entry name" value="Ribosomal_zn-bd"/>
</dbReference>
<dbReference type="GeneID" id="12355003"/>
<evidence type="ECO:0000256" key="1">
    <source>
        <dbReference type="ARBA" id="ARBA00008560"/>
    </source>
</evidence>
<accession>I0J3Q1</accession>
<evidence type="ECO:0000256" key="5">
    <source>
        <dbReference type="ARBA" id="ARBA00035431"/>
    </source>
</evidence>
<name>I0J3Q1_9EUGL</name>
<feature type="region of interest" description="Disordered" evidence="6">
    <location>
        <begin position="1"/>
        <end position="29"/>
    </location>
</feature>
<geneLocation type="plastid" evidence="7"/>
<dbReference type="PANTHER" id="PTHR36083">
    <property type="entry name" value="50S RIBOSOMAL PROTEIN L32, CHLOROPLASTIC"/>
    <property type="match status" value="1"/>
</dbReference>
<dbReference type="NCBIfam" id="TIGR01031">
    <property type="entry name" value="rpmF_bact"/>
    <property type="match status" value="1"/>
</dbReference>
<evidence type="ECO:0000256" key="3">
    <source>
        <dbReference type="ARBA" id="ARBA00023274"/>
    </source>
</evidence>
<sequence length="55" mass="6063">MAVPKKKMSKSKTNMRKSSWKNKGSKQADRAISLAKSVLSGRSDGFVYLSNLDNS</sequence>
<dbReference type="RefSeq" id="YP_006234236.1">
    <property type="nucleotide sequence ID" value="NC_017754.2"/>
</dbReference>
<comment type="similarity">
    <text evidence="1">Belongs to the bacterial ribosomal protein bL32 family.</text>
</comment>
<dbReference type="HAMAP" id="MF_00340">
    <property type="entry name" value="Ribosomal_bL32"/>
    <property type="match status" value="1"/>
</dbReference>